<evidence type="ECO:0000313" key="3">
    <source>
        <dbReference type="EMBL" id="ETO59713.1"/>
    </source>
</evidence>
<organism evidence="3 4">
    <name type="scientific">Phytophthora nicotianae P1976</name>
    <dbReference type="NCBI Taxonomy" id="1317066"/>
    <lineage>
        <taxon>Eukaryota</taxon>
        <taxon>Sar</taxon>
        <taxon>Stramenopiles</taxon>
        <taxon>Oomycota</taxon>
        <taxon>Peronosporomycetes</taxon>
        <taxon>Peronosporales</taxon>
        <taxon>Peronosporaceae</taxon>
        <taxon>Phytophthora</taxon>
    </lineage>
</organism>
<dbReference type="AlphaFoldDB" id="A0A080YZA2"/>
<reference evidence="3 4" key="1">
    <citation type="submission" date="2013-11" db="EMBL/GenBank/DDBJ databases">
        <title>The Genome Sequence of Phytophthora parasitica P1976.</title>
        <authorList>
            <consortium name="The Broad Institute Genomics Platform"/>
            <person name="Russ C."/>
            <person name="Tyler B."/>
            <person name="Panabieres F."/>
            <person name="Shan W."/>
            <person name="Tripathy S."/>
            <person name="Grunwald N."/>
            <person name="Machado M."/>
            <person name="Johnson C.S."/>
            <person name="Walker B."/>
            <person name="Young S."/>
            <person name="Zeng Q."/>
            <person name="Gargeya S."/>
            <person name="Fitzgerald M."/>
            <person name="Haas B."/>
            <person name="Abouelleil A."/>
            <person name="Allen A.W."/>
            <person name="Alvarado L."/>
            <person name="Arachchi H.M."/>
            <person name="Berlin A.M."/>
            <person name="Chapman S.B."/>
            <person name="Gainer-Dewar J."/>
            <person name="Goldberg J."/>
            <person name="Griggs A."/>
            <person name="Gujja S."/>
            <person name="Hansen M."/>
            <person name="Howarth C."/>
            <person name="Imamovic A."/>
            <person name="Ireland A."/>
            <person name="Larimer J."/>
            <person name="McCowan C."/>
            <person name="Murphy C."/>
            <person name="Pearson M."/>
            <person name="Poon T.W."/>
            <person name="Priest M."/>
            <person name="Roberts A."/>
            <person name="Saif S."/>
            <person name="Shea T."/>
            <person name="Sisk P."/>
            <person name="Sykes S."/>
            <person name="Wortman J."/>
            <person name="Nusbaum C."/>
            <person name="Birren B."/>
        </authorList>
    </citation>
    <scope>NUCLEOTIDE SEQUENCE [LARGE SCALE GENOMIC DNA]</scope>
    <source>
        <strain evidence="3 4">P1976</strain>
    </source>
</reference>
<evidence type="ECO:0008006" key="5">
    <source>
        <dbReference type="Google" id="ProtNLM"/>
    </source>
</evidence>
<feature type="coiled-coil region" evidence="1">
    <location>
        <begin position="157"/>
        <end position="184"/>
    </location>
</feature>
<gene>
    <name evidence="3" type="ORF">F444_21984</name>
</gene>
<evidence type="ECO:0000256" key="2">
    <source>
        <dbReference type="SAM" id="MobiDB-lite"/>
    </source>
</evidence>
<name>A0A080YZA2_PHYNI</name>
<dbReference type="OrthoDB" id="108791at2759"/>
<evidence type="ECO:0000313" key="4">
    <source>
        <dbReference type="Proteomes" id="UP000028582"/>
    </source>
</evidence>
<protein>
    <recommendedName>
        <fullName evidence="5">BZIP domain-containing protein</fullName>
    </recommendedName>
</protein>
<dbReference type="Proteomes" id="UP000028582">
    <property type="component" value="Unassembled WGS sequence"/>
</dbReference>
<accession>A0A080YZA2</accession>
<sequence length="383" mass="43226">MTTSSLYPPIAQSLRNEVIGKVIQRCQSHRTSSGVRHLNPGPRPRLTPSGPEDTDGIGQNAKSCHDSSYVSLMTEGKPQQMSKMSRKRLHSSTTSVGADVSNGTAPLPSKKNRTQHLLSDHDKYRDLIIELVSKRDLRREKCRVNQARYRKRQDKFLADLELGNQQTRAEIQKLENQRQRILFATPTNETVWNIATEYFRLFRHGFAAPAPYSGLTSNEAEAVIPRQSHKQLEFLQAAMSIDVADGTLRGVDALLESWRLFSLYHKGIHLELERIEKDGACSVVATTKTSLTITENTIRNVYPHLSVNEFGDFELSPLACRLINQRIEMNGTVRFSWDRSSGRVVTLESKADMLTPMLRLLGSLEDVAHAFNDARITLEGKMR</sequence>
<keyword evidence="1" id="KW-0175">Coiled coil</keyword>
<comment type="caution">
    <text evidence="3">The sequence shown here is derived from an EMBL/GenBank/DDBJ whole genome shotgun (WGS) entry which is preliminary data.</text>
</comment>
<feature type="compositionally biased region" description="Polar residues" evidence="2">
    <location>
        <begin position="91"/>
        <end position="104"/>
    </location>
</feature>
<evidence type="ECO:0000256" key="1">
    <source>
        <dbReference type="SAM" id="Coils"/>
    </source>
</evidence>
<feature type="region of interest" description="Disordered" evidence="2">
    <location>
        <begin position="27"/>
        <end position="58"/>
    </location>
</feature>
<dbReference type="EMBL" id="ANJA01004056">
    <property type="protein sequence ID" value="ETO59713.1"/>
    <property type="molecule type" value="Genomic_DNA"/>
</dbReference>
<dbReference type="CDD" id="cd14686">
    <property type="entry name" value="bZIP"/>
    <property type="match status" value="1"/>
</dbReference>
<proteinExistence type="predicted"/>
<feature type="region of interest" description="Disordered" evidence="2">
    <location>
        <begin position="76"/>
        <end position="115"/>
    </location>
</feature>